<evidence type="ECO:0000256" key="1">
    <source>
        <dbReference type="SAM" id="MobiDB-lite"/>
    </source>
</evidence>
<dbReference type="RefSeq" id="WP_223577136.1">
    <property type="nucleotide sequence ID" value="NZ_BAABFU010000001.1"/>
</dbReference>
<reference evidence="3" key="1">
    <citation type="journal article" date="2019" name="Int. J. Syst. Evol. Microbiol.">
        <title>The Global Catalogue of Microorganisms (GCM) 10K type strain sequencing project: providing services to taxonomists for standard genome sequencing and annotation.</title>
        <authorList>
            <consortium name="The Broad Institute Genomics Platform"/>
            <consortium name="The Broad Institute Genome Sequencing Center for Infectious Disease"/>
            <person name="Wu L."/>
            <person name="Ma J."/>
        </authorList>
    </citation>
    <scope>NUCLEOTIDE SEQUENCE [LARGE SCALE GENOMIC DNA]</scope>
    <source>
        <strain evidence="3">JCM 17727</strain>
    </source>
</reference>
<comment type="caution">
    <text evidence="2">The sequence shown here is derived from an EMBL/GenBank/DDBJ whole genome shotgun (WGS) entry which is preliminary data.</text>
</comment>
<organism evidence="2 3">
    <name type="scientific">Kangiella taiwanensis</name>
    <dbReference type="NCBI Taxonomy" id="1079179"/>
    <lineage>
        <taxon>Bacteria</taxon>
        <taxon>Pseudomonadati</taxon>
        <taxon>Pseudomonadota</taxon>
        <taxon>Gammaproteobacteria</taxon>
        <taxon>Kangiellales</taxon>
        <taxon>Kangiellaceae</taxon>
        <taxon>Kangiella</taxon>
    </lineage>
</organism>
<accession>A0ABP8HV73</accession>
<dbReference type="Gene3D" id="1.10.150.20">
    <property type="entry name" value="5' to 3' exonuclease, C-terminal subdomain"/>
    <property type="match status" value="1"/>
</dbReference>
<protein>
    <submittedName>
        <fullName evidence="2">Uncharacterized protein</fullName>
    </submittedName>
</protein>
<name>A0ABP8HV73_9GAMM</name>
<feature type="region of interest" description="Disordered" evidence="1">
    <location>
        <begin position="39"/>
        <end position="61"/>
    </location>
</feature>
<sequence length="240" mass="26716">MPELNIDDVLLLIHGEIASAVTSADIYGNSPGIKLSHVRVRMGQKPSSPESGSDSDTESNISLNTERFPQAKEGWLIDVSYSPSEQENSRFKSVDGDMLPSQISSFFAQSSVTIISGIGHHYQKALAQLNIHTIQQLSEINPKNTILIDSELTHSQVRNFQSLAHLVMSIPEASIPQQLLNLSFGKLLDLMWKRKQSPEVSGISASILEPLSRWLQQLELCLDNKFFDQLTFKDITNNNI</sequence>
<evidence type="ECO:0000313" key="2">
    <source>
        <dbReference type="EMBL" id="GAA4345211.1"/>
    </source>
</evidence>
<dbReference type="Proteomes" id="UP001501294">
    <property type="component" value="Unassembled WGS sequence"/>
</dbReference>
<evidence type="ECO:0000313" key="3">
    <source>
        <dbReference type="Proteomes" id="UP001501294"/>
    </source>
</evidence>
<proteinExistence type="predicted"/>
<keyword evidence="3" id="KW-1185">Reference proteome</keyword>
<gene>
    <name evidence="2" type="ORF">GCM10023150_05380</name>
</gene>
<feature type="compositionally biased region" description="Polar residues" evidence="1">
    <location>
        <begin position="45"/>
        <end position="61"/>
    </location>
</feature>
<dbReference type="EMBL" id="BAABFU010000001">
    <property type="protein sequence ID" value="GAA4345211.1"/>
    <property type="molecule type" value="Genomic_DNA"/>
</dbReference>